<proteinExistence type="inferred from homology"/>
<dbReference type="PROSITE" id="PS50926">
    <property type="entry name" value="TRAM"/>
    <property type="match status" value="1"/>
</dbReference>
<dbReference type="Proteomes" id="UP000250272">
    <property type="component" value="Chromosome"/>
</dbReference>
<name>A0A2Z2MJ92_9EURY</name>
<feature type="active site" description="Nucleophile" evidence="4">
    <location>
        <position position="377"/>
    </location>
</feature>
<dbReference type="AlphaFoldDB" id="A0A2Z2MJ92"/>
<dbReference type="InterPro" id="IPR010280">
    <property type="entry name" value="U5_MeTrfase_fam"/>
</dbReference>
<dbReference type="PROSITE" id="PS51687">
    <property type="entry name" value="SAM_MT_RNA_M5U"/>
    <property type="match status" value="1"/>
</dbReference>
<dbReference type="PROSITE" id="PS01231">
    <property type="entry name" value="TRMA_2"/>
    <property type="match status" value="1"/>
</dbReference>
<keyword evidence="2 4" id="KW-0808">Transferase</keyword>
<feature type="binding site" evidence="4">
    <location>
        <position position="351"/>
    </location>
    <ligand>
        <name>S-adenosyl-L-methionine</name>
        <dbReference type="ChEBI" id="CHEBI:59789"/>
    </ligand>
</feature>
<dbReference type="Gene3D" id="3.40.50.150">
    <property type="entry name" value="Vaccinia Virus protein VP39"/>
    <property type="match status" value="1"/>
</dbReference>
<dbReference type="GO" id="GO:0008173">
    <property type="term" value="F:RNA methyltransferase activity"/>
    <property type="evidence" value="ECO:0007669"/>
    <property type="project" value="InterPro"/>
</dbReference>
<dbReference type="Pfam" id="PF02475">
    <property type="entry name" value="TRM5-TYW2_MTfase"/>
    <property type="match status" value="1"/>
</dbReference>
<dbReference type="KEGG" id="tbs:A3L01_05435"/>
<feature type="binding site" evidence="4">
    <location>
        <position position="263"/>
    </location>
    <ligand>
        <name>S-adenosyl-L-methionine</name>
        <dbReference type="ChEBI" id="CHEBI:59789"/>
    </ligand>
</feature>
<sequence>MNVEGKIGKLSDDGLGLLHAENKTVYVPFAYPGDSVRVKSTKRRFGRLIARDFELLEPSSLRQTPRCPHFGKCGGCLWEGLKYGEGLKLKAELFERITGISAETRGSPRIWGFRNVSNFIVTTAGIGLKEYGNPLGIVGLSECPIFSKRTRGYLRALREFLAETGLKPWDLRAKRGEVHYLQVREGKFTGEVMVNLIAHVRPSEEVLEAFVDYFSFADSIYWSVKADERDDPRGEPLHVSGEELIRERIGNVTYLIHPNSFFQTNSYALGLLLKAVEGFAEGEKVLDLYSGVGTFGIYLAKRGFSVEGIEANPFAVEMANRNAELNGVDAVFKVGKSEETPIGDYDTVIVDPPRRGLKEAGELLVKSGVERIVYVSCNPGAFKLDYENHLGKAYRVEGAILVDMFPHTPHVEAVVELVREG</sequence>
<evidence type="ECO:0000256" key="4">
    <source>
        <dbReference type="PROSITE-ProRule" id="PRU01024"/>
    </source>
</evidence>
<keyword evidence="3 4" id="KW-0949">S-adenosyl-L-methionine</keyword>
<dbReference type="InterPro" id="IPR002792">
    <property type="entry name" value="TRAM_dom"/>
</dbReference>
<dbReference type="NCBIfam" id="TIGR00479">
    <property type="entry name" value="rumA"/>
    <property type="match status" value="1"/>
</dbReference>
<dbReference type="RefSeq" id="WP_088864847.1">
    <property type="nucleotide sequence ID" value="NZ_CP015101.1"/>
</dbReference>
<dbReference type="PANTHER" id="PTHR11061">
    <property type="entry name" value="RNA M5U METHYLTRANSFERASE"/>
    <property type="match status" value="1"/>
</dbReference>
<gene>
    <name evidence="6" type="ORF">A3L01_05435</name>
</gene>
<feature type="binding site" evidence="4">
    <location>
        <position position="310"/>
    </location>
    <ligand>
        <name>S-adenosyl-L-methionine</name>
        <dbReference type="ChEBI" id="CHEBI:59789"/>
    </ligand>
</feature>
<feature type="binding site" evidence="4">
    <location>
        <position position="289"/>
    </location>
    <ligand>
        <name>S-adenosyl-L-methionine</name>
        <dbReference type="ChEBI" id="CHEBI:59789"/>
    </ligand>
</feature>
<protein>
    <submittedName>
        <fullName evidence="6">23S rRNA (Uracil-5-)-methyltransferase RumA</fullName>
    </submittedName>
</protein>
<feature type="domain" description="TRAM" evidence="5">
    <location>
        <begin position="1"/>
        <end position="54"/>
    </location>
</feature>
<dbReference type="Pfam" id="PF05958">
    <property type="entry name" value="tRNA_U5-meth_tr"/>
    <property type="match status" value="1"/>
</dbReference>
<dbReference type="SUPFAM" id="SSF50249">
    <property type="entry name" value="Nucleic acid-binding proteins"/>
    <property type="match status" value="1"/>
</dbReference>
<dbReference type="Gene3D" id="2.40.50.1070">
    <property type="match status" value="1"/>
</dbReference>
<dbReference type="GO" id="GO:0006396">
    <property type="term" value="P:RNA processing"/>
    <property type="evidence" value="ECO:0007669"/>
    <property type="project" value="InterPro"/>
</dbReference>
<accession>A0A2Z2MJ92</accession>
<evidence type="ECO:0000259" key="5">
    <source>
        <dbReference type="PROSITE" id="PS50926"/>
    </source>
</evidence>
<dbReference type="EMBL" id="CP015101">
    <property type="protein sequence ID" value="ASJ04832.1"/>
    <property type="molecule type" value="Genomic_DNA"/>
</dbReference>
<dbReference type="InterPro" id="IPR056743">
    <property type="entry name" value="TRM5-TYW2-like_MTfase"/>
</dbReference>
<comment type="similarity">
    <text evidence="4">Belongs to the class I-like SAM-binding methyltransferase superfamily. RNA M5U methyltransferase family.</text>
</comment>
<evidence type="ECO:0000256" key="3">
    <source>
        <dbReference type="ARBA" id="ARBA00022691"/>
    </source>
</evidence>
<dbReference type="GeneID" id="33326193"/>
<organism evidence="6 7">
    <name type="scientific">Thermococcus barossii</name>
    <dbReference type="NCBI Taxonomy" id="54077"/>
    <lineage>
        <taxon>Archaea</taxon>
        <taxon>Methanobacteriati</taxon>
        <taxon>Methanobacteriota</taxon>
        <taxon>Thermococci</taxon>
        <taxon>Thermococcales</taxon>
        <taxon>Thermococcaceae</taxon>
        <taxon>Thermococcus</taxon>
    </lineage>
</organism>
<dbReference type="OrthoDB" id="85343at2157"/>
<evidence type="ECO:0000256" key="2">
    <source>
        <dbReference type="ARBA" id="ARBA00022679"/>
    </source>
</evidence>
<evidence type="ECO:0000313" key="7">
    <source>
        <dbReference type="Proteomes" id="UP000250272"/>
    </source>
</evidence>
<dbReference type="SUPFAM" id="SSF53335">
    <property type="entry name" value="S-adenosyl-L-methionine-dependent methyltransferases"/>
    <property type="match status" value="1"/>
</dbReference>
<dbReference type="Gene3D" id="2.40.50.140">
    <property type="entry name" value="Nucleic acid-binding proteins"/>
    <property type="match status" value="1"/>
</dbReference>
<evidence type="ECO:0000256" key="1">
    <source>
        <dbReference type="ARBA" id="ARBA00022603"/>
    </source>
</evidence>
<keyword evidence="1 4" id="KW-0489">Methyltransferase</keyword>
<dbReference type="CDD" id="cd02440">
    <property type="entry name" value="AdoMet_MTases"/>
    <property type="match status" value="1"/>
</dbReference>
<reference evidence="6 7" key="1">
    <citation type="submission" date="2016-04" db="EMBL/GenBank/DDBJ databases">
        <title>Complete genome sequence of Thermococcus barossii type strain SHCK-94.</title>
        <authorList>
            <person name="Oger P.M."/>
        </authorList>
    </citation>
    <scope>NUCLEOTIDE SEQUENCE [LARGE SCALE GENOMIC DNA]</scope>
    <source>
        <strain evidence="6 7">SHCK-94</strain>
    </source>
</reference>
<dbReference type="InterPro" id="IPR012340">
    <property type="entry name" value="NA-bd_OB-fold"/>
</dbReference>
<keyword evidence="7" id="KW-1185">Reference proteome</keyword>
<evidence type="ECO:0000313" key="6">
    <source>
        <dbReference type="EMBL" id="ASJ04832.1"/>
    </source>
</evidence>
<dbReference type="InterPro" id="IPR030391">
    <property type="entry name" value="MeTrfase_TrmA_CS"/>
</dbReference>
<dbReference type="PANTHER" id="PTHR11061:SF30">
    <property type="entry name" value="TRNA (URACIL(54)-C(5))-METHYLTRANSFERASE"/>
    <property type="match status" value="1"/>
</dbReference>
<dbReference type="GO" id="GO:0032259">
    <property type="term" value="P:methylation"/>
    <property type="evidence" value="ECO:0007669"/>
    <property type="project" value="UniProtKB-KW"/>
</dbReference>
<dbReference type="InterPro" id="IPR029063">
    <property type="entry name" value="SAM-dependent_MTases_sf"/>
</dbReference>